<feature type="transmembrane region" description="Helical" evidence="8">
    <location>
        <begin position="138"/>
        <end position="158"/>
    </location>
</feature>
<comment type="subcellular location">
    <subcellularLocation>
        <location evidence="1">Cell membrane</location>
        <topology evidence="1">Multi-pass membrane protein</topology>
    </subcellularLocation>
    <subcellularLocation>
        <location evidence="7">Membrane</location>
        <topology evidence="7">Multi-pass membrane protein</topology>
    </subcellularLocation>
</comment>
<feature type="transmembrane region" description="Helical" evidence="8">
    <location>
        <begin position="40"/>
        <end position="60"/>
    </location>
</feature>
<feature type="transmembrane region" description="Helical" evidence="8">
    <location>
        <begin position="379"/>
        <end position="396"/>
    </location>
</feature>
<feature type="transmembrane region" description="Helical" evidence="8">
    <location>
        <begin position="170"/>
        <end position="192"/>
    </location>
</feature>
<gene>
    <name evidence="10" type="ORF">AN215_24795</name>
</gene>
<sequence length="490" mass="51270">MFTGWTSPDQATALPVAVALPLLACGAVLLLRDRPVARDVASVVCGLALAGTVFSLWPAAERGPRFELWTWLPGLSLEFVLEPLGLLFASVAAVLWPVTTVYTAGYLRAAREPAHARFFAYFALTIASAMWIALSGNLITLLIGYEVMTLVTWPLVAHSGNGAARRGARTYALVLLVTSLGLLLPAIVWTWVLAGTTDFRLGGLLGGEAGSGVLTLLFALYMFGIGKAALMPVHRWLPAAMVAPAPVSALLHAVAVVKAGVFTVLKVAVYVFGLDTLRDSGAARPVTWVAAFTLIAAAVVAVRSDNLKRRLAYSTVSQLAYIVLAVTLADEVATEGAALHMVTHAVAKITLFLCAGAIAVTAGKTLVSELDGLGRTMPWTFAAFLVASVSIIGLPPTGGTWSKWLMLLGTAEADQVVPLTVLLLGSLLAVAYLMPIAVRAFLRPPDGPLPHGEAAPVMAVPLVLTALGCVALFFGAQALIDPLAGTLELP</sequence>
<feature type="transmembrane region" description="Helical" evidence="8">
    <location>
        <begin position="114"/>
        <end position="132"/>
    </location>
</feature>
<feature type="transmembrane region" description="Helical" evidence="8">
    <location>
        <begin position="349"/>
        <end position="367"/>
    </location>
</feature>
<evidence type="ECO:0000256" key="5">
    <source>
        <dbReference type="ARBA" id="ARBA00022989"/>
    </source>
</evidence>
<proteinExistence type="inferred from homology"/>
<evidence type="ECO:0000313" key="11">
    <source>
        <dbReference type="Proteomes" id="UP000176087"/>
    </source>
</evidence>
<evidence type="ECO:0000256" key="7">
    <source>
        <dbReference type="RuleBase" id="RU000320"/>
    </source>
</evidence>
<feature type="transmembrane region" description="Helical" evidence="8">
    <location>
        <begin position="250"/>
        <end position="273"/>
    </location>
</feature>
<keyword evidence="3" id="KW-1003">Cell membrane</keyword>
<name>A0A1E7JGU8_9ACTN</name>
<dbReference type="PRINTS" id="PR01434">
    <property type="entry name" value="NADHDHGNASE5"/>
</dbReference>
<protein>
    <recommendedName>
        <fullName evidence="9">NADH:quinone oxidoreductase/Mrp antiporter transmembrane domain-containing protein</fullName>
    </recommendedName>
</protein>
<evidence type="ECO:0000256" key="3">
    <source>
        <dbReference type="ARBA" id="ARBA00022475"/>
    </source>
</evidence>
<dbReference type="GO" id="GO:0005886">
    <property type="term" value="C:plasma membrane"/>
    <property type="evidence" value="ECO:0007669"/>
    <property type="project" value="UniProtKB-SubCell"/>
</dbReference>
<organism evidence="10 11">
    <name type="scientific">Streptomyces abyssalis</name>
    <dbReference type="NCBI Taxonomy" id="933944"/>
    <lineage>
        <taxon>Bacteria</taxon>
        <taxon>Bacillati</taxon>
        <taxon>Actinomycetota</taxon>
        <taxon>Actinomycetes</taxon>
        <taxon>Kitasatosporales</taxon>
        <taxon>Streptomycetaceae</taxon>
        <taxon>Streptomyces</taxon>
    </lineage>
</organism>
<accession>A0A1E7JGU8</accession>
<dbReference type="AlphaFoldDB" id="A0A1E7JGU8"/>
<feature type="transmembrane region" description="Helical" evidence="8">
    <location>
        <begin position="311"/>
        <end position="329"/>
    </location>
</feature>
<comment type="similarity">
    <text evidence="2">Belongs to the CPA3 antiporters (TC 2.A.63) subunit D family.</text>
</comment>
<feature type="transmembrane region" description="Helical" evidence="8">
    <location>
        <begin position="12"/>
        <end position="31"/>
    </location>
</feature>
<comment type="caution">
    <text evidence="10">The sequence shown here is derived from an EMBL/GenBank/DDBJ whole genome shotgun (WGS) entry which is preliminary data.</text>
</comment>
<feature type="transmembrane region" description="Helical" evidence="8">
    <location>
        <begin position="212"/>
        <end position="230"/>
    </location>
</feature>
<feature type="transmembrane region" description="Helical" evidence="8">
    <location>
        <begin position="80"/>
        <end position="102"/>
    </location>
</feature>
<evidence type="ECO:0000259" key="9">
    <source>
        <dbReference type="Pfam" id="PF00361"/>
    </source>
</evidence>
<dbReference type="PATRIC" id="fig|933944.5.peg.4385"/>
<dbReference type="InterPro" id="IPR001750">
    <property type="entry name" value="ND/Mrp_TM"/>
</dbReference>
<dbReference type="Pfam" id="PF00361">
    <property type="entry name" value="Proton_antipo_M"/>
    <property type="match status" value="1"/>
</dbReference>
<dbReference type="EMBL" id="LJGT01000041">
    <property type="protein sequence ID" value="OEU85672.1"/>
    <property type="molecule type" value="Genomic_DNA"/>
</dbReference>
<dbReference type="InterPro" id="IPR050586">
    <property type="entry name" value="CPA3_Na-H_Antiporter_D"/>
</dbReference>
<keyword evidence="4 7" id="KW-0812">Transmembrane</keyword>
<keyword evidence="6 8" id="KW-0472">Membrane</keyword>
<evidence type="ECO:0000256" key="1">
    <source>
        <dbReference type="ARBA" id="ARBA00004651"/>
    </source>
</evidence>
<evidence type="ECO:0000256" key="4">
    <source>
        <dbReference type="ARBA" id="ARBA00022692"/>
    </source>
</evidence>
<dbReference type="STRING" id="933944.AN215_24795"/>
<dbReference type="PANTHER" id="PTHR42703">
    <property type="entry name" value="NADH DEHYDROGENASE"/>
    <property type="match status" value="1"/>
</dbReference>
<feature type="domain" description="NADH:quinone oxidoreductase/Mrp antiporter transmembrane" evidence="9">
    <location>
        <begin position="135"/>
        <end position="427"/>
    </location>
</feature>
<feature type="transmembrane region" description="Helical" evidence="8">
    <location>
        <begin position="285"/>
        <end position="304"/>
    </location>
</feature>
<feature type="transmembrane region" description="Helical" evidence="8">
    <location>
        <begin position="416"/>
        <end position="442"/>
    </location>
</feature>
<feature type="transmembrane region" description="Helical" evidence="8">
    <location>
        <begin position="454"/>
        <end position="480"/>
    </location>
</feature>
<evidence type="ECO:0000313" key="10">
    <source>
        <dbReference type="EMBL" id="OEU85672.1"/>
    </source>
</evidence>
<reference evidence="10 11" key="1">
    <citation type="journal article" date="2016" name="Front. Microbiol.">
        <title>Comparative Genomics Analysis of Streptomyces Species Reveals Their Adaptation to the Marine Environment and Their Diversity at the Genomic Level.</title>
        <authorList>
            <person name="Tian X."/>
            <person name="Zhang Z."/>
            <person name="Yang T."/>
            <person name="Chen M."/>
            <person name="Li J."/>
            <person name="Chen F."/>
            <person name="Yang J."/>
            <person name="Li W."/>
            <person name="Zhang B."/>
            <person name="Zhang Z."/>
            <person name="Wu J."/>
            <person name="Zhang C."/>
            <person name="Long L."/>
            <person name="Xiao J."/>
        </authorList>
    </citation>
    <scope>NUCLEOTIDE SEQUENCE [LARGE SCALE GENOMIC DNA]</scope>
    <source>
        <strain evidence="10 11">SCSIO 10390</strain>
    </source>
</reference>
<dbReference type="PANTHER" id="PTHR42703:SF1">
    <property type="entry name" value="NA(+)_H(+) ANTIPORTER SUBUNIT D1"/>
    <property type="match status" value="1"/>
</dbReference>
<evidence type="ECO:0000256" key="8">
    <source>
        <dbReference type="SAM" id="Phobius"/>
    </source>
</evidence>
<evidence type="ECO:0000256" key="2">
    <source>
        <dbReference type="ARBA" id="ARBA00005346"/>
    </source>
</evidence>
<evidence type="ECO:0000256" key="6">
    <source>
        <dbReference type="ARBA" id="ARBA00023136"/>
    </source>
</evidence>
<dbReference type="Proteomes" id="UP000176087">
    <property type="component" value="Unassembled WGS sequence"/>
</dbReference>
<keyword evidence="11" id="KW-1185">Reference proteome</keyword>
<keyword evidence="5 8" id="KW-1133">Transmembrane helix</keyword>